<accession>A0A6A8A3T5</accession>
<sequence>MSDMSTKTITAVFSTRESADLAVEHLVQKLGIDRSDIFVETSGSDNSAGTDVSGGDAATVDEDARDDAPLSAEIEVSADIAADQEAVVRSAYQELGATEISAN</sequence>
<dbReference type="Proteomes" id="UP000435138">
    <property type="component" value="Unassembled WGS sequence"/>
</dbReference>
<feature type="compositionally biased region" description="Polar residues" evidence="1">
    <location>
        <begin position="41"/>
        <end position="50"/>
    </location>
</feature>
<protein>
    <submittedName>
        <fullName evidence="2">Uncharacterized protein</fullName>
    </submittedName>
</protein>
<name>A0A6A8A3T5_9HYPH</name>
<reference evidence="2 3" key="1">
    <citation type="submission" date="2019-11" db="EMBL/GenBank/DDBJ databases">
        <title>Genome analysis of Rhizobacterium cereale a novel genus and species isolated from maize roots in North Spain.</title>
        <authorList>
            <person name="Menendez E."/>
            <person name="Flores-Felix J.D."/>
            <person name="Ramirez-Bahena M.-H."/>
            <person name="Igual J.M."/>
            <person name="Garcia-Fraile P."/>
            <person name="Peix A."/>
            <person name="Velazquez E."/>
        </authorList>
    </citation>
    <scope>NUCLEOTIDE SEQUENCE [LARGE SCALE GENOMIC DNA]</scope>
    <source>
        <strain evidence="2 3">RZME27</strain>
    </source>
</reference>
<gene>
    <name evidence="2" type="ORF">GAO09_04935</name>
</gene>
<keyword evidence="3" id="KW-1185">Reference proteome</keyword>
<proteinExistence type="predicted"/>
<evidence type="ECO:0000313" key="3">
    <source>
        <dbReference type="Proteomes" id="UP000435138"/>
    </source>
</evidence>
<feature type="region of interest" description="Disordered" evidence="1">
    <location>
        <begin position="41"/>
        <end position="61"/>
    </location>
</feature>
<evidence type="ECO:0000313" key="2">
    <source>
        <dbReference type="EMBL" id="MQY45409.1"/>
    </source>
</evidence>
<organism evidence="2 3">
    <name type="scientific">Endobacterium cereale</name>
    <dbReference type="NCBI Taxonomy" id="2663029"/>
    <lineage>
        <taxon>Bacteria</taxon>
        <taxon>Pseudomonadati</taxon>
        <taxon>Pseudomonadota</taxon>
        <taxon>Alphaproteobacteria</taxon>
        <taxon>Hyphomicrobiales</taxon>
        <taxon>Rhizobiaceae</taxon>
        <taxon>Endobacterium</taxon>
    </lineage>
</organism>
<comment type="caution">
    <text evidence="2">The sequence shown here is derived from an EMBL/GenBank/DDBJ whole genome shotgun (WGS) entry which is preliminary data.</text>
</comment>
<dbReference type="RefSeq" id="WP_153352941.1">
    <property type="nucleotide sequence ID" value="NZ_JAYKOO010000006.1"/>
</dbReference>
<dbReference type="EMBL" id="WIXI01000031">
    <property type="protein sequence ID" value="MQY45409.1"/>
    <property type="molecule type" value="Genomic_DNA"/>
</dbReference>
<dbReference type="AlphaFoldDB" id="A0A6A8A3T5"/>
<evidence type="ECO:0000256" key="1">
    <source>
        <dbReference type="SAM" id="MobiDB-lite"/>
    </source>
</evidence>